<evidence type="ECO:0000313" key="11">
    <source>
        <dbReference type="EMBL" id="KAJ1125131.1"/>
    </source>
</evidence>
<dbReference type="GO" id="GO:0005739">
    <property type="term" value="C:mitochondrion"/>
    <property type="evidence" value="ECO:0007669"/>
    <property type="project" value="TreeGrafter"/>
</dbReference>
<dbReference type="GO" id="GO:0010133">
    <property type="term" value="P:L-proline catabolic process to L-glutamate"/>
    <property type="evidence" value="ECO:0007669"/>
    <property type="project" value="TreeGrafter"/>
</dbReference>
<evidence type="ECO:0000256" key="8">
    <source>
        <dbReference type="ARBA" id="ARBA00048779"/>
    </source>
</evidence>
<keyword evidence="4 9" id="KW-0274">FAD</keyword>
<dbReference type="PANTHER" id="PTHR13914">
    <property type="entry name" value="PROLINE OXIDASE"/>
    <property type="match status" value="1"/>
</dbReference>
<sequence length="475" mass="53771">MSLSGFTAARASLRFPVLFRARLFLRAASSQHTVDAAFPTVQDSGPVPRRISFDDGEVFRLKSFWEIARGLLIFRLCSFPTLVNNCQKCMSFGRRILGRRLFEMVVRASVYRQFVAGESLLEIQECMDKLRALGIRPMLAVPIEEDIGAENSGEVWYTKNLETMLRCVELSAIGGSRSMMQLKITALMNADLCKKLTLCLENPSLAGELSIEKIVSVMDGEIASFPCLTVEESQHFHNSLRRLAQVAKYGKNQKVRILVDAEYTYLNPALTLVTMAMMTLCNQSEPWIWNTYQCYLKDSFNLLTNDLGLAQRLGICFGVKLVRGAYMDKERKLAKERSYPDPINPDWEATSCSYQRSLDTLLELVAIHGDRYNLIVASHNEESVKHALRRMEELGIHREAGTVCFGQLLGMCDQVSLTLGQAGYAIYKSIPYGSVNEVIPYLVRRAQENQSVLCGIRKERDLLQKELKRRLCRQA</sequence>
<dbReference type="PANTHER" id="PTHR13914:SF29">
    <property type="entry name" value="HYDROXYPROLINE DEHYDROGENASE"/>
    <property type="match status" value="1"/>
</dbReference>
<keyword evidence="3 9" id="KW-0285">Flavoprotein</keyword>
<name>A0AAV7PAA2_PLEWA</name>
<comment type="catalytic activity">
    <reaction evidence="7">
        <text>trans-4-hydroxy-L-proline + a quinone = (3R,5S)-1-pyrroline-3-hydroxy-5-carboxylate + a quinol + H(+)</text>
        <dbReference type="Rhea" id="RHEA:52512"/>
        <dbReference type="ChEBI" id="CHEBI:15378"/>
        <dbReference type="ChEBI" id="CHEBI:24646"/>
        <dbReference type="ChEBI" id="CHEBI:58375"/>
        <dbReference type="ChEBI" id="CHEBI:62612"/>
        <dbReference type="ChEBI" id="CHEBI:132124"/>
        <dbReference type="EC" id="1.5.5.3"/>
    </reaction>
</comment>
<dbReference type="EMBL" id="JANPWB010000011">
    <property type="protein sequence ID" value="KAJ1125131.1"/>
    <property type="molecule type" value="Genomic_DNA"/>
</dbReference>
<accession>A0AAV7PAA2</accession>
<evidence type="ECO:0000256" key="2">
    <source>
        <dbReference type="ARBA" id="ARBA00005869"/>
    </source>
</evidence>
<comment type="caution">
    <text evidence="11">The sequence shown here is derived from an EMBL/GenBank/DDBJ whole genome shotgun (WGS) entry which is preliminary data.</text>
</comment>
<dbReference type="SUPFAM" id="SSF51730">
    <property type="entry name" value="FAD-linked oxidoreductase"/>
    <property type="match status" value="1"/>
</dbReference>
<evidence type="ECO:0000256" key="3">
    <source>
        <dbReference type="ARBA" id="ARBA00022630"/>
    </source>
</evidence>
<keyword evidence="12" id="KW-1185">Reference proteome</keyword>
<dbReference type="Gene3D" id="3.20.20.220">
    <property type="match status" value="1"/>
</dbReference>
<evidence type="ECO:0000256" key="1">
    <source>
        <dbReference type="ARBA" id="ARBA00001974"/>
    </source>
</evidence>
<dbReference type="InterPro" id="IPR015659">
    <property type="entry name" value="Proline_oxidase"/>
</dbReference>
<comment type="similarity">
    <text evidence="2 9">Belongs to the proline oxidase family.</text>
</comment>
<organism evidence="11 12">
    <name type="scientific">Pleurodeles waltl</name>
    <name type="common">Iberian ribbed newt</name>
    <dbReference type="NCBI Taxonomy" id="8319"/>
    <lineage>
        <taxon>Eukaryota</taxon>
        <taxon>Metazoa</taxon>
        <taxon>Chordata</taxon>
        <taxon>Craniata</taxon>
        <taxon>Vertebrata</taxon>
        <taxon>Euteleostomi</taxon>
        <taxon>Amphibia</taxon>
        <taxon>Batrachia</taxon>
        <taxon>Caudata</taxon>
        <taxon>Salamandroidea</taxon>
        <taxon>Salamandridae</taxon>
        <taxon>Pleurodelinae</taxon>
        <taxon>Pleurodeles</taxon>
    </lineage>
</organism>
<keyword evidence="6 9" id="KW-0642">Proline metabolism</keyword>
<evidence type="ECO:0000313" key="12">
    <source>
        <dbReference type="Proteomes" id="UP001066276"/>
    </source>
</evidence>
<evidence type="ECO:0000256" key="7">
    <source>
        <dbReference type="ARBA" id="ARBA00048242"/>
    </source>
</evidence>
<feature type="domain" description="Proline dehydrogenase" evidence="10">
    <location>
        <begin position="209"/>
        <end position="452"/>
    </location>
</feature>
<dbReference type="GO" id="GO:0071949">
    <property type="term" value="F:FAD binding"/>
    <property type="evidence" value="ECO:0007669"/>
    <property type="project" value="TreeGrafter"/>
</dbReference>
<dbReference type="AlphaFoldDB" id="A0AAV7PAA2"/>
<gene>
    <name evidence="11" type="ORF">NDU88_003568</name>
</gene>
<reference evidence="11" key="1">
    <citation type="journal article" date="2022" name="bioRxiv">
        <title>Sequencing and chromosome-scale assembly of the giantPleurodeles waltlgenome.</title>
        <authorList>
            <person name="Brown T."/>
            <person name="Elewa A."/>
            <person name="Iarovenko S."/>
            <person name="Subramanian E."/>
            <person name="Araus A.J."/>
            <person name="Petzold A."/>
            <person name="Susuki M."/>
            <person name="Suzuki K.-i.T."/>
            <person name="Hayashi T."/>
            <person name="Toyoda A."/>
            <person name="Oliveira C."/>
            <person name="Osipova E."/>
            <person name="Leigh N.D."/>
            <person name="Simon A."/>
            <person name="Yun M.H."/>
        </authorList>
    </citation>
    <scope>NUCLEOTIDE SEQUENCE</scope>
    <source>
        <strain evidence="11">20211129_DDA</strain>
        <tissue evidence="11">Liver</tissue>
    </source>
</reference>
<dbReference type="InterPro" id="IPR002872">
    <property type="entry name" value="Proline_DH_dom"/>
</dbReference>
<keyword evidence="5 9" id="KW-0560">Oxidoreductase</keyword>
<dbReference type="Pfam" id="PF01619">
    <property type="entry name" value="Pro_dh"/>
    <property type="match status" value="1"/>
</dbReference>
<evidence type="ECO:0000256" key="5">
    <source>
        <dbReference type="ARBA" id="ARBA00023002"/>
    </source>
</evidence>
<comment type="catalytic activity">
    <reaction evidence="8 9">
        <text>L-proline + a quinone = (S)-1-pyrroline-5-carboxylate + a quinol + H(+)</text>
        <dbReference type="Rhea" id="RHEA:23784"/>
        <dbReference type="ChEBI" id="CHEBI:15378"/>
        <dbReference type="ChEBI" id="CHEBI:17388"/>
        <dbReference type="ChEBI" id="CHEBI:24646"/>
        <dbReference type="ChEBI" id="CHEBI:60039"/>
        <dbReference type="ChEBI" id="CHEBI:132124"/>
        <dbReference type="EC" id="1.5.5.2"/>
    </reaction>
</comment>
<protein>
    <recommendedName>
        <fullName evidence="9">Proline dehydrogenase</fullName>
        <ecNumber evidence="9">1.5.5.2</ecNumber>
    </recommendedName>
</protein>
<evidence type="ECO:0000256" key="6">
    <source>
        <dbReference type="ARBA" id="ARBA00023062"/>
    </source>
</evidence>
<comment type="function">
    <text evidence="9">Converts proline to delta-1-pyrroline-5-carboxylate.</text>
</comment>
<dbReference type="GO" id="GO:0004657">
    <property type="term" value="F:proline dehydrogenase activity"/>
    <property type="evidence" value="ECO:0007669"/>
    <property type="project" value="UniProtKB-EC"/>
</dbReference>
<dbReference type="EC" id="1.5.5.2" evidence="9"/>
<comment type="cofactor">
    <cofactor evidence="1 9">
        <name>FAD</name>
        <dbReference type="ChEBI" id="CHEBI:57692"/>
    </cofactor>
</comment>
<dbReference type="Proteomes" id="UP001066276">
    <property type="component" value="Chromosome 7"/>
</dbReference>
<proteinExistence type="inferred from homology"/>
<evidence type="ECO:0000256" key="4">
    <source>
        <dbReference type="ARBA" id="ARBA00022827"/>
    </source>
</evidence>
<evidence type="ECO:0000259" key="10">
    <source>
        <dbReference type="Pfam" id="PF01619"/>
    </source>
</evidence>
<dbReference type="InterPro" id="IPR029041">
    <property type="entry name" value="FAD-linked_oxidoreductase-like"/>
</dbReference>
<evidence type="ECO:0000256" key="9">
    <source>
        <dbReference type="RuleBase" id="RU364054"/>
    </source>
</evidence>